<dbReference type="EMBL" id="JABWDU010000005">
    <property type="protein sequence ID" value="NVD41277.1"/>
    <property type="molecule type" value="Genomic_DNA"/>
</dbReference>
<sequence length="181" mass="20341">MSKAETRPVRGYGLMLYSDGNREVCGFLDGSPVLVPARVERDGNRRRFRFSEGAHLLRNLGDVFCPDMAIAGFVREAINEKLERDCEAANAFRITGTKVSRRNRYLFVRVDVFILKTGESNDFTFVLEAPSLDVQEDGQREFGQLVKAVGLTEVEDSDELVGRTATFERHGEVVAFKTWAA</sequence>
<gene>
    <name evidence="1" type="ORF">HT585_20585</name>
</gene>
<dbReference type="AlphaFoldDB" id="A0A7Y6Q910"/>
<name>A0A7Y6Q910_9HYPH</name>
<organism evidence="1 2">
    <name type="scientific">Ensifer oleiphilus</name>
    <dbReference type="NCBI Taxonomy" id="2742698"/>
    <lineage>
        <taxon>Bacteria</taxon>
        <taxon>Pseudomonadati</taxon>
        <taxon>Pseudomonadota</taxon>
        <taxon>Alphaproteobacteria</taxon>
        <taxon>Hyphomicrobiales</taxon>
        <taxon>Rhizobiaceae</taxon>
        <taxon>Sinorhizobium/Ensifer group</taxon>
        <taxon>Ensifer</taxon>
    </lineage>
</organism>
<keyword evidence="2" id="KW-1185">Reference proteome</keyword>
<dbReference type="Proteomes" id="UP000520198">
    <property type="component" value="Unassembled WGS sequence"/>
</dbReference>
<comment type="caution">
    <text evidence="1">The sequence shown here is derived from an EMBL/GenBank/DDBJ whole genome shotgun (WGS) entry which is preliminary data.</text>
</comment>
<evidence type="ECO:0000313" key="2">
    <source>
        <dbReference type="Proteomes" id="UP000520198"/>
    </source>
</evidence>
<reference evidence="1 2" key="1">
    <citation type="submission" date="2020-06" db="EMBL/GenBank/DDBJ databases">
        <authorList>
            <person name="Grouzdev D.S."/>
        </authorList>
    </citation>
    <scope>NUCLEOTIDE SEQUENCE [LARGE SCALE GENOMIC DNA]</scope>
    <source>
        <strain evidence="1 2">HO-A22</strain>
    </source>
</reference>
<proteinExistence type="predicted"/>
<protein>
    <submittedName>
        <fullName evidence="1">Uncharacterized protein</fullName>
    </submittedName>
</protein>
<accession>A0A7Y6Q910</accession>
<dbReference type="RefSeq" id="WP_176354711.1">
    <property type="nucleotide sequence ID" value="NZ_JABWDU010000005.1"/>
</dbReference>
<evidence type="ECO:0000313" key="1">
    <source>
        <dbReference type="EMBL" id="NVD41277.1"/>
    </source>
</evidence>